<name>A0A1I5MVY8_9BACT</name>
<dbReference type="GO" id="GO:0016887">
    <property type="term" value="F:ATP hydrolysis activity"/>
    <property type="evidence" value="ECO:0007669"/>
    <property type="project" value="InterPro"/>
</dbReference>
<proteinExistence type="predicted"/>
<feature type="domain" description="ATPase AAA-type core" evidence="1">
    <location>
        <begin position="25"/>
        <end position="333"/>
    </location>
</feature>
<dbReference type="EMBL" id="FOXB01000007">
    <property type="protein sequence ID" value="SFP13680.1"/>
    <property type="molecule type" value="Genomic_DNA"/>
</dbReference>
<dbReference type="Pfam" id="PF13304">
    <property type="entry name" value="AAA_21"/>
    <property type="match status" value="1"/>
</dbReference>
<protein>
    <submittedName>
        <fullName evidence="2">Predicted ATPase</fullName>
    </submittedName>
</protein>
<evidence type="ECO:0000313" key="2">
    <source>
        <dbReference type="EMBL" id="SFP13680.1"/>
    </source>
</evidence>
<dbReference type="PIRSF" id="PIRSF029347">
    <property type="entry name" value="RecF"/>
    <property type="match status" value="1"/>
</dbReference>
<dbReference type="PANTHER" id="PTHR43581:SF4">
    <property type="entry name" value="ATP_GTP PHOSPHATASE"/>
    <property type="match status" value="1"/>
</dbReference>
<keyword evidence="3" id="KW-1185">Reference proteome</keyword>
<dbReference type="Proteomes" id="UP000199227">
    <property type="component" value="Unassembled WGS sequence"/>
</dbReference>
<gene>
    <name evidence="2" type="ORF">SAMN05216234_10745</name>
</gene>
<dbReference type="PANTHER" id="PTHR43581">
    <property type="entry name" value="ATP/GTP PHOSPHATASE"/>
    <property type="match status" value="1"/>
</dbReference>
<dbReference type="SUPFAM" id="SSF52540">
    <property type="entry name" value="P-loop containing nucleoside triphosphate hydrolases"/>
    <property type="match status" value="1"/>
</dbReference>
<dbReference type="InterPro" id="IPR051396">
    <property type="entry name" value="Bact_Antivir_Def_Nuclease"/>
</dbReference>
<dbReference type="InterPro" id="IPR003959">
    <property type="entry name" value="ATPase_AAA_core"/>
</dbReference>
<dbReference type="STRING" id="223786.SAMN05216234_10745"/>
<dbReference type="InterPro" id="IPR027417">
    <property type="entry name" value="P-loop_NTPase"/>
</dbReference>
<sequence>MDIIKEIEIKGFKSIENQTLNLGQLNIFIGTNGAGKSNFLEALAMISASAEGGIDYKKLSSRGARLSSPEILRSSFRNVERKNYFELAIKMQDFYYNFKLNTNKESLSYFSEKLLKNNKKIAGRSRAGATLFKESIPKITQNRSIISIIQNYEGSHNNIINKLSEFAIFSPSTPILRGVASDNSFQEPLGLYGGGLAKALTDILNNNSRHELQRFFHLLDWFQSIGVTDQINTDIAPEQSILGNILVTYKDKFMKTNFNDLYAYDVSEGALYILFVLVLLIHENTPDIFAVDNIDNTLNPGLVRELMNQIVDILKKHPEKQVFLTTHNPTALDSIDLFDPNHRLFVVARNEAGKTEFKQIKPPQGTTKEEWEEKYYGLKLSEIWLSGAIGGLPKGF</sequence>
<dbReference type="InterPro" id="IPR014555">
    <property type="entry name" value="RecF-like"/>
</dbReference>
<dbReference type="GO" id="GO:0005524">
    <property type="term" value="F:ATP binding"/>
    <property type="evidence" value="ECO:0007669"/>
    <property type="project" value="InterPro"/>
</dbReference>
<accession>A0A1I5MVY8</accession>
<evidence type="ECO:0000259" key="1">
    <source>
        <dbReference type="Pfam" id="PF13304"/>
    </source>
</evidence>
<dbReference type="AlphaFoldDB" id="A0A1I5MVY8"/>
<reference evidence="2 3" key="1">
    <citation type="submission" date="2016-10" db="EMBL/GenBank/DDBJ databases">
        <authorList>
            <person name="de Groot N.N."/>
        </authorList>
    </citation>
    <scope>NUCLEOTIDE SEQUENCE [LARGE SCALE GENOMIC DNA]</scope>
    <source>
        <strain evidence="2 3">EP1-55-1</strain>
    </source>
</reference>
<dbReference type="RefSeq" id="WP_177201982.1">
    <property type="nucleotide sequence ID" value="NZ_FOXB01000007.1"/>
</dbReference>
<dbReference type="Gene3D" id="3.40.50.300">
    <property type="entry name" value="P-loop containing nucleotide triphosphate hydrolases"/>
    <property type="match status" value="1"/>
</dbReference>
<organism evidence="2 3">
    <name type="scientific">Hydrogenimonas thermophila</name>
    <dbReference type="NCBI Taxonomy" id="223786"/>
    <lineage>
        <taxon>Bacteria</taxon>
        <taxon>Pseudomonadati</taxon>
        <taxon>Campylobacterota</taxon>
        <taxon>Epsilonproteobacteria</taxon>
        <taxon>Campylobacterales</taxon>
        <taxon>Hydrogenimonadaceae</taxon>
        <taxon>Hydrogenimonas</taxon>
    </lineage>
</organism>
<evidence type="ECO:0000313" key="3">
    <source>
        <dbReference type="Proteomes" id="UP000199227"/>
    </source>
</evidence>